<dbReference type="AlphaFoldDB" id="A0A132MI57"/>
<feature type="region of interest" description="Disordered" evidence="1">
    <location>
        <begin position="1"/>
        <end position="24"/>
    </location>
</feature>
<name>A0A132MI57_9ACTN</name>
<comment type="caution">
    <text evidence="2">The sequence shown here is derived from an EMBL/GenBank/DDBJ whole genome shotgun (WGS) entry which is preliminary data.</text>
</comment>
<dbReference type="Proteomes" id="UP000070659">
    <property type="component" value="Unassembled WGS sequence"/>
</dbReference>
<evidence type="ECO:0000256" key="1">
    <source>
        <dbReference type="SAM" id="MobiDB-lite"/>
    </source>
</evidence>
<accession>A0A132MI57</accession>
<evidence type="ECO:0000313" key="3">
    <source>
        <dbReference type="Proteomes" id="UP000070659"/>
    </source>
</evidence>
<sequence>MTIPPEPSLNGRAAHYPTPPTGRPTLEEYLQRVRASAHIPNPTLGDLRAYQQWTGLLAGLVVSLLDTHPQVRASVEAHARQWGWQG</sequence>
<organism evidence="2 3">
    <name type="scientific">Carbonactinospora thermoautotrophica</name>
    <dbReference type="NCBI Taxonomy" id="1469144"/>
    <lineage>
        <taxon>Bacteria</taxon>
        <taxon>Bacillati</taxon>
        <taxon>Actinomycetota</taxon>
        <taxon>Actinomycetes</taxon>
        <taxon>Kitasatosporales</taxon>
        <taxon>Carbonactinosporaceae</taxon>
        <taxon>Carbonactinospora</taxon>
    </lineage>
</organism>
<proteinExistence type="predicted"/>
<dbReference type="RefSeq" id="WP_067071224.1">
    <property type="nucleotide sequence ID" value="NZ_JYIJ01000019.1"/>
</dbReference>
<protein>
    <submittedName>
        <fullName evidence="2">Uncharacterized protein</fullName>
    </submittedName>
</protein>
<gene>
    <name evidence="2" type="ORF">TH66_18225</name>
</gene>
<dbReference type="PATRIC" id="fig|1469144.8.peg.207"/>
<dbReference type="EMBL" id="JYIJ01000019">
    <property type="protein sequence ID" value="KWW97540.1"/>
    <property type="molecule type" value="Genomic_DNA"/>
</dbReference>
<reference evidence="2 3" key="1">
    <citation type="submission" date="2015-02" db="EMBL/GenBank/DDBJ databases">
        <title>Physiological reanalysis, assessment of diazotrophy, and genome sequences of multiple isolates of Streptomyces thermoautotrophicus.</title>
        <authorList>
            <person name="MacKellar D.C."/>
            <person name="Lieber L."/>
            <person name="Norman J."/>
            <person name="Bolger A."/>
            <person name="Tobin C."/>
            <person name="Murray J.W."/>
            <person name="Prell J."/>
        </authorList>
    </citation>
    <scope>NUCLEOTIDE SEQUENCE [LARGE SCALE GENOMIC DNA]</scope>
    <source>
        <strain evidence="2 3">UBT1</strain>
    </source>
</reference>
<evidence type="ECO:0000313" key="2">
    <source>
        <dbReference type="EMBL" id="KWW97540.1"/>
    </source>
</evidence>